<reference evidence="7 8" key="1">
    <citation type="submission" date="2020-01" db="EMBL/GenBank/DDBJ databases">
        <title>Insect and environment-associated Actinomycetes.</title>
        <authorList>
            <person name="Currrie C."/>
            <person name="Chevrette M."/>
            <person name="Carlson C."/>
            <person name="Stubbendieck R."/>
            <person name="Wendt-Pienkowski E."/>
        </authorList>
    </citation>
    <scope>NUCLEOTIDE SEQUENCE [LARGE SCALE GENOMIC DNA]</scope>
    <source>
        <strain evidence="7 8">SID10258</strain>
    </source>
</reference>
<dbReference type="AlphaFoldDB" id="A0A6L9QQR9"/>
<evidence type="ECO:0000313" key="7">
    <source>
        <dbReference type="EMBL" id="NEA27811.1"/>
    </source>
</evidence>
<dbReference type="GO" id="GO:0016491">
    <property type="term" value="F:oxidoreductase activity"/>
    <property type="evidence" value="ECO:0007669"/>
    <property type="project" value="UniProtKB-KW"/>
</dbReference>
<evidence type="ECO:0000256" key="5">
    <source>
        <dbReference type="ARBA" id="ARBA00023002"/>
    </source>
</evidence>
<evidence type="ECO:0000256" key="1">
    <source>
        <dbReference type="ARBA" id="ARBA00001974"/>
    </source>
</evidence>
<evidence type="ECO:0000259" key="6">
    <source>
        <dbReference type="PROSITE" id="PS51387"/>
    </source>
</evidence>
<dbReference type="SUPFAM" id="SSF56176">
    <property type="entry name" value="FAD-binding/transporter-associated domain-like"/>
    <property type="match status" value="1"/>
</dbReference>
<dbReference type="InterPro" id="IPR016167">
    <property type="entry name" value="FAD-bd_PCMH_sub1"/>
</dbReference>
<dbReference type="Proteomes" id="UP000475532">
    <property type="component" value="Unassembled WGS sequence"/>
</dbReference>
<dbReference type="RefSeq" id="WP_163062364.1">
    <property type="nucleotide sequence ID" value="NZ_JAAGLI010000970.1"/>
</dbReference>
<proteinExistence type="inferred from homology"/>
<dbReference type="Gene3D" id="3.30.465.10">
    <property type="match status" value="1"/>
</dbReference>
<accession>A0A6L9QQR9</accession>
<organism evidence="7 8">
    <name type="scientific">Actinomadura bangladeshensis</name>
    <dbReference type="NCBI Taxonomy" id="453573"/>
    <lineage>
        <taxon>Bacteria</taxon>
        <taxon>Bacillati</taxon>
        <taxon>Actinomycetota</taxon>
        <taxon>Actinomycetes</taxon>
        <taxon>Streptosporangiales</taxon>
        <taxon>Thermomonosporaceae</taxon>
        <taxon>Actinomadura</taxon>
    </lineage>
</organism>
<sequence>MTGDDLRSVVKGRVWRPDDDGFDTARRAWNLAVDQPVAAVVEAADAEDAAALVRYARRLGSTVTAQASGHDASGDVEGAILLRTGRLDGVRVRASERVAQVGAGVTWGRVLSETGPHGLIGLAGSSPVVNVAGYTLGGGLSWFGRRYGWAADSVRAFDIVDADGDQRRVTEASDPELFWGLRGGGGDFALVTSLEFDLYPAPHVYGGRVIWPDAHGGEVFELFREITNGAPPELAVWFSRFAFPGAPPMVALDMTYLGDPSEGAALVRGVDGIDGVISDNRGLVAVADLGDITGEPTAPTAGLIRAELLTYLNEGLVTEPIDPLISIQLRHLGGALAKPGSGASGPLAEPYLLQMTGVGPNPELTQATRSRQRRIVERFADAVTGRKPYTLLAPDETAADAFTEPTLTRLGDLKRSRDPQNVFRANHPVLKQ</sequence>
<dbReference type="Gene3D" id="3.30.43.10">
    <property type="entry name" value="Uridine Diphospho-n-acetylenolpyruvylglucosamine Reductase, domain 2"/>
    <property type="match status" value="1"/>
</dbReference>
<keyword evidence="4" id="KW-0274">FAD</keyword>
<comment type="caution">
    <text evidence="7">The sequence shown here is derived from an EMBL/GenBank/DDBJ whole genome shotgun (WGS) entry which is preliminary data.</text>
</comment>
<evidence type="ECO:0000313" key="8">
    <source>
        <dbReference type="Proteomes" id="UP000475532"/>
    </source>
</evidence>
<evidence type="ECO:0000256" key="4">
    <source>
        <dbReference type="ARBA" id="ARBA00022827"/>
    </source>
</evidence>
<dbReference type="InterPro" id="IPR016166">
    <property type="entry name" value="FAD-bd_PCMH"/>
</dbReference>
<keyword evidence="3" id="KW-0285">Flavoprotein</keyword>
<keyword evidence="5" id="KW-0560">Oxidoreductase</keyword>
<comment type="similarity">
    <text evidence="2">Belongs to the oxygen-dependent FAD-linked oxidoreductase family.</text>
</comment>
<feature type="domain" description="FAD-binding PCMH-type" evidence="6">
    <location>
        <begin position="33"/>
        <end position="201"/>
    </location>
</feature>
<dbReference type="EMBL" id="JAAGLI010000970">
    <property type="protein sequence ID" value="NEA27811.1"/>
    <property type="molecule type" value="Genomic_DNA"/>
</dbReference>
<name>A0A6L9QQR9_9ACTN</name>
<dbReference type="InterPro" id="IPR036318">
    <property type="entry name" value="FAD-bd_PCMH-like_sf"/>
</dbReference>
<protein>
    <submittedName>
        <fullName evidence="7">FAD-binding oxidoreductase</fullName>
    </submittedName>
</protein>
<dbReference type="InterPro" id="IPR050416">
    <property type="entry name" value="FAD-linked_Oxidoreductase"/>
</dbReference>
<dbReference type="Pfam" id="PF01565">
    <property type="entry name" value="FAD_binding_4"/>
    <property type="match status" value="1"/>
</dbReference>
<dbReference type="InterPro" id="IPR006094">
    <property type="entry name" value="Oxid_FAD_bind_N"/>
</dbReference>
<gene>
    <name evidence="7" type="ORF">G3I70_35720</name>
</gene>
<dbReference type="PANTHER" id="PTHR42973:SF39">
    <property type="entry name" value="FAD-BINDING PCMH-TYPE DOMAIN-CONTAINING PROTEIN"/>
    <property type="match status" value="1"/>
</dbReference>
<evidence type="ECO:0000256" key="3">
    <source>
        <dbReference type="ARBA" id="ARBA00022630"/>
    </source>
</evidence>
<evidence type="ECO:0000256" key="2">
    <source>
        <dbReference type="ARBA" id="ARBA00005466"/>
    </source>
</evidence>
<dbReference type="Gene3D" id="3.40.462.20">
    <property type="match status" value="1"/>
</dbReference>
<comment type="cofactor">
    <cofactor evidence="1">
        <name>FAD</name>
        <dbReference type="ChEBI" id="CHEBI:57692"/>
    </cofactor>
</comment>
<dbReference type="GO" id="GO:0071949">
    <property type="term" value="F:FAD binding"/>
    <property type="evidence" value="ECO:0007669"/>
    <property type="project" value="InterPro"/>
</dbReference>
<dbReference type="InterPro" id="IPR016169">
    <property type="entry name" value="FAD-bd_PCMH_sub2"/>
</dbReference>
<dbReference type="PANTHER" id="PTHR42973">
    <property type="entry name" value="BINDING OXIDOREDUCTASE, PUTATIVE (AFU_ORTHOLOGUE AFUA_1G17690)-RELATED"/>
    <property type="match status" value="1"/>
</dbReference>
<dbReference type="PROSITE" id="PS51387">
    <property type="entry name" value="FAD_PCMH"/>
    <property type="match status" value="1"/>
</dbReference>